<evidence type="ECO:0000256" key="3">
    <source>
        <dbReference type="ARBA" id="ARBA00022574"/>
    </source>
</evidence>
<dbReference type="InterPro" id="IPR001680">
    <property type="entry name" value="WD40_rpt"/>
</dbReference>
<evidence type="ECO:0000259" key="8">
    <source>
        <dbReference type="PROSITE" id="PS51396"/>
    </source>
</evidence>
<dbReference type="GO" id="GO:0005737">
    <property type="term" value="C:cytoplasm"/>
    <property type="evidence" value="ECO:0007669"/>
    <property type="project" value="UniProtKB-SubCell"/>
</dbReference>
<feature type="compositionally biased region" description="Polar residues" evidence="6">
    <location>
        <begin position="460"/>
        <end position="469"/>
    </location>
</feature>
<comment type="caution">
    <text evidence="9">The sequence shown here is derived from an EMBL/GenBank/DDBJ whole genome shotgun (WGS) entry which is preliminary data.</text>
</comment>
<dbReference type="EMBL" id="CAJPDQ010000020">
    <property type="protein sequence ID" value="CAF9923623.1"/>
    <property type="molecule type" value="Genomic_DNA"/>
</dbReference>
<evidence type="ECO:0000259" key="7">
    <source>
        <dbReference type="PROSITE" id="PS51394"/>
    </source>
</evidence>
<dbReference type="InterPro" id="IPR020472">
    <property type="entry name" value="WD40_PAC1"/>
</dbReference>
<keyword evidence="4" id="KW-0677">Repeat</keyword>
<evidence type="ECO:0000256" key="1">
    <source>
        <dbReference type="ARBA" id="ARBA00004496"/>
    </source>
</evidence>
<dbReference type="PANTHER" id="PTHR19849">
    <property type="entry name" value="PHOSPHOLIPASE A-2-ACTIVATING PROTEIN"/>
    <property type="match status" value="1"/>
</dbReference>
<dbReference type="Pfam" id="PF08324">
    <property type="entry name" value="PUL"/>
    <property type="match status" value="1"/>
</dbReference>
<feature type="repeat" description="WD" evidence="5">
    <location>
        <begin position="10"/>
        <end position="40"/>
    </location>
</feature>
<feature type="region of interest" description="Disordered" evidence="6">
    <location>
        <begin position="460"/>
        <end position="503"/>
    </location>
</feature>
<dbReference type="CDD" id="cd00200">
    <property type="entry name" value="WD40"/>
    <property type="match status" value="1"/>
</dbReference>
<dbReference type="InterPro" id="IPR015943">
    <property type="entry name" value="WD40/YVTN_repeat-like_dom_sf"/>
</dbReference>
<dbReference type="PROSITE" id="PS51396">
    <property type="entry name" value="PUL"/>
    <property type="match status" value="1"/>
</dbReference>
<dbReference type="Pfam" id="PF00400">
    <property type="entry name" value="WD40"/>
    <property type="match status" value="6"/>
</dbReference>
<dbReference type="AlphaFoldDB" id="A0A8H3FKL9"/>
<dbReference type="InterPro" id="IPR015155">
    <property type="entry name" value="PFU"/>
</dbReference>
<dbReference type="GO" id="GO:0010992">
    <property type="term" value="P:ubiquitin recycling"/>
    <property type="evidence" value="ECO:0007669"/>
    <property type="project" value="TreeGrafter"/>
</dbReference>
<feature type="domain" description="PFU" evidence="7">
    <location>
        <begin position="371"/>
        <end position="466"/>
    </location>
</feature>
<dbReference type="Proteomes" id="UP000664169">
    <property type="component" value="Unassembled WGS sequence"/>
</dbReference>
<dbReference type="OrthoDB" id="10265988at2759"/>
<dbReference type="FunFam" id="2.130.10.10:FF:000236">
    <property type="entry name" value="Polyubiquitin binding protein (Doa1/Ufd3)"/>
    <property type="match status" value="1"/>
</dbReference>
<dbReference type="Gene3D" id="3.10.20.870">
    <property type="entry name" value="PFU (PLAA family ubiquitin binding), C-terminal domain"/>
    <property type="match status" value="1"/>
</dbReference>
<dbReference type="PRINTS" id="PR00320">
    <property type="entry name" value="GPROTEINBRPT"/>
</dbReference>
<dbReference type="InterPro" id="IPR011989">
    <property type="entry name" value="ARM-like"/>
</dbReference>
<evidence type="ECO:0000256" key="6">
    <source>
        <dbReference type="SAM" id="MobiDB-lite"/>
    </source>
</evidence>
<keyword evidence="3 5" id="KW-0853">WD repeat</keyword>
<dbReference type="PROSITE" id="PS51394">
    <property type="entry name" value="PFU"/>
    <property type="match status" value="1"/>
</dbReference>
<dbReference type="GO" id="GO:0043130">
    <property type="term" value="F:ubiquitin binding"/>
    <property type="evidence" value="ECO:0007669"/>
    <property type="project" value="TreeGrafter"/>
</dbReference>
<keyword evidence="10" id="KW-1185">Reference proteome</keyword>
<dbReference type="InterPro" id="IPR036322">
    <property type="entry name" value="WD40_repeat_dom_sf"/>
</dbReference>
<keyword evidence="2" id="KW-0963">Cytoplasm</keyword>
<dbReference type="Pfam" id="PF09070">
    <property type="entry name" value="PFU"/>
    <property type="match status" value="1"/>
</dbReference>
<accession>A0A8H3FKL9</accession>
<evidence type="ECO:0000313" key="9">
    <source>
        <dbReference type="EMBL" id="CAF9923623.1"/>
    </source>
</evidence>
<name>A0A8H3FKL9_9LECA</name>
<dbReference type="PROSITE" id="PS50082">
    <property type="entry name" value="WD_REPEATS_2"/>
    <property type="match status" value="3"/>
</dbReference>
<sequence length="797" mass="86745">MSDYKLSASLEGHDDDVRGICFVDPQTILSASRDFSVRVWTKSKDDSHFEATITSTGGAFVNTVAFIPPSPEYPDGLIAAGGKDAIIEVKGLKASADVHAERLLIGHAHTICALDVSPDGKWLVSGSWDGTARIWSVGKWECVAELTEHEGSAWDVLAYDAEIVITACADKKIRIFSVSGKLQHTIEGGTDVVRALCKLPIGHSSGADFASAGNDGVIRLWTLRGRKPVAELYGHENFVYSIAASLDGEIVSTSEDRTARIWRDLQCVQTITHPAISVWTVAVCQENGDIVTGSSDNIIRVFSKDSTRQANLEAIQAFDASVKGSAIPQQQVGEINKEKLIARSDLPQRSGKHDGQIVMAREDDGSVTAHSWSVSGQGWVEVGTVVDATTSGKKVGYNGREYDYVFDVDIEDGKPPLKLPYNVTQNPYDAATRFINDNELPIGYLDQVVNFINTNTRGASIGETNTTPSGADPWGQESRYRPGNVEQATQAAPSISQVPPSKPSLPQQEFLSITNANLKIVVKKLEEFNQGFIPTRKDIALDSQQIDTLKQLTVQLEKSPSKLPAQQDELAAQSMAILLRIISSWPPPSRLPALDLLRVFVAASEIASGYGTSTSPYSGLDTMVDIFSTSGLGTDKNLPNHIMLAVRALANMFTQPSGRSSAEEQFDKIQQFLHPLLHDKTNRNLGVALSTVYVNYAVLFTNPNHLSHPQQPPHRQQQALTLLNNLSTLLQVWRTTDSEITYRSLVAIGTLLTLGDNVLKEAAKSDLDVFSSITSAASSSAEPRIKRITREIEEQLS</sequence>
<gene>
    <name evidence="9" type="ORF">GOMPHAMPRED_003396</name>
</gene>
<dbReference type="Gene3D" id="1.25.10.10">
    <property type="entry name" value="Leucine-rich Repeat Variant"/>
    <property type="match status" value="1"/>
</dbReference>
<evidence type="ECO:0000256" key="2">
    <source>
        <dbReference type="ARBA" id="ARBA00022490"/>
    </source>
</evidence>
<organism evidence="9 10">
    <name type="scientific">Gomphillus americanus</name>
    <dbReference type="NCBI Taxonomy" id="1940652"/>
    <lineage>
        <taxon>Eukaryota</taxon>
        <taxon>Fungi</taxon>
        <taxon>Dikarya</taxon>
        <taxon>Ascomycota</taxon>
        <taxon>Pezizomycotina</taxon>
        <taxon>Lecanoromycetes</taxon>
        <taxon>OSLEUM clade</taxon>
        <taxon>Ostropomycetidae</taxon>
        <taxon>Ostropales</taxon>
        <taxon>Graphidaceae</taxon>
        <taxon>Gomphilloideae</taxon>
        <taxon>Gomphillus</taxon>
    </lineage>
</organism>
<evidence type="ECO:0000256" key="4">
    <source>
        <dbReference type="ARBA" id="ARBA00022737"/>
    </source>
</evidence>
<proteinExistence type="predicted"/>
<comment type="subcellular location">
    <subcellularLocation>
        <location evidence="1">Cytoplasm</location>
    </subcellularLocation>
</comment>
<dbReference type="SMART" id="SM00320">
    <property type="entry name" value="WD40"/>
    <property type="match status" value="6"/>
</dbReference>
<feature type="domain" description="PUL" evidence="8">
    <location>
        <begin position="503"/>
        <end position="795"/>
    </location>
</feature>
<reference evidence="9" key="1">
    <citation type="submission" date="2021-03" db="EMBL/GenBank/DDBJ databases">
        <authorList>
            <person name="Tagirdzhanova G."/>
        </authorList>
    </citation>
    <scope>NUCLEOTIDE SEQUENCE</scope>
</reference>
<feature type="compositionally biased region" description="Polar residues" evidence="6">
    <location>
        <begin position="486"/>
        <end position="503"/>
    </location>
</feature>
<dbReference type="PROSITE" id="PS50294">
    <property type="entry name" value="WD_REPEATS_REGION"/>
    <property type="match status" value="2"/>
</dbReference>
<feature type="repeat" description="WD" evidence="5">
    <location>
        <begin position="104"/>
        <end position="145"/>
    </location>
</feature>
<protein>
    <recommendedName>
        <fullName evidence="11">Phospholipase A-2-activating protein</fullName>
    </recommendedName>
</protein>
<dbReference type="SUPFAM" id="SSF50978">
    <property type="entry name" value="WD40 repeat-like"/>
    <property type="match status" value="1"/>
</dbReference>
<dbReference type="Gene3D" id="2.130.10.10">
    <property type="entry name" value="YVTN repeat-like/Quinoprotein amine dehydrogenase"/>
    <property type="match status" value="1"/>
</dbReference>
<evidence type="ECO:0000256" key="5">
    <source>
        <dbReference type="PROSITE-ProRule" id="PRU00221"/>
    </source>
</evidence>
<dbReference type="GO" id="GO:0043161">
    <property type="term" value="P:proteasome-mediated ubiquitin-dependent protein catabolic process"/>
    <property type="evidence" value="ECO:0007669"/>
    <property type="project" value="TreeGrafter"/>
</dbReference>
<dbReference type="InterPro" id="IPR013535">
    <property type="entry name" value="PUL_dom"/>
</dbReference>
<evidence type="ECO:0008006" key="11">
    <source>
        <dbReference type="Google" id="ProtNLM"/>
    </source>
</evidence>
<evidence type="ECO:0000313" key="10">
    <source>
        <dbReference type="Proteomes" id="UP000664169"/>
    </source>
</evidence>
<dbReference type="PANTHER" id="PTHR19849:SF0">
    <property type="entry name" value="PHOSPHOLIPASE A-2-ACTIVATING PROTEIN"/>
    <property type="match status" value="1"/>
</dbReference>
<dbReference type="InterPro" id="IPR038122">
    <property type="entry name" value="PFU_sf"/>
</dbReference>
<feature type="repeat" description="WD" evidence="5">
    <location>
        <begin position="232"/>
        <end position="262"/>
    </location>
</feature>
<dbReference type="GO" id="GO:0005634">
    <property type="term" value="C:nucleus"/>
    <property type="evidence" value="ECO:0007669"/>
    <property type="project" value="TreeGrafter"/>
</dbReference>